<dbReference type="NCBIfam" id="NF009239">
    <property type="entry name" value="PRK12595.1"/>
    <property type="match status" value="1"/>
</dbReference>
<sequence length="251" mass="27686">MNKNVVKVGAISIGKEPVVIAGPCSIEGEKTFIDEVEFLYSKGIRLVRGGAYKPRTSPYSFQGLGNEALQIIKKAKSLYDIYVVSEVMDPREVEVVYEVCDMLQVGSRNMANYSLLKEIGRQDKPVILKRGMSATIEEWLLAAEYIVNEGNRGVILCERGIRTFETYTRNTLDLSAVVAVHELSPYPIIVDPSHGTGRRSMVISMAKAAIACGADGVMVEVHPEPERALSDGEQSLDYSGFEKLLNELHSL</sequence>
<accession>A0A5D8QH68</accession>
<dbReference type="RefSeq" id="WP_149544858.1">
    <property type="nucleotide sequence ID" value="NZ_VTPS01000005.1"/>
</dbReference>
<evidence type="ECO:0000259" key="2">
    <source>
        <dbReference type="Pfam" id="PF00793"/>
    </source>
</evidence>
<dbReference type="NCBIfam" id="NF006421">
    <property type="entry name" value="PRK08673.1"/>
    <property type="match status" value="1"/>
</dbReference>
<dbReference type="SUPFAM" id="SSF51569">
    <property type="entry name" value="Aldolase"/>
    <property type="match status" value="1"/>
</dbReference>
<dbReference type="GO" id="GO:0016832">
    <property type="term" value="F:aldehyde-lyase activity"/>
    <property type="evidence" value="ECO:0007669"/>
    <property type="project" value="InterPro"/>
</dbReference>
<dbReference type="EMBL" id="VTPS01000005">
    <property type="protein sequence ID" value="TZE82618.1"/>
    <property type="molecule type" value="Genomic_DNA"/>
</dbReference>
<organism evidence="3 4">
    <name type="scientific">Calorimonas adulescens</name>
    <dbReference type="NCBI Taxonomy" id="2606906"/>
    <lineage>
        <taxon>Bacteria</taxon>
        <taxon>Bacillati</taxon>
        <taxon>Bacillota</taxon>
        <taxon>Clostridia</taxon>
        <taxon>Thermoanaerobacterales</taxon>
        <taxon>Thermoanaerobacteraceae</taxon>
        <taxon>Calorimonas</taxon>
    </lineage>
</organism>
<evidence type="ECO:0000313" key="3">
    <source>
        <dbReference type="EMBL" id="TZE82618.1"/>
    </source>
</evidence>
<dbReference type="GO" id="GO:0009073">
    <property type="term" value="P:aromatic amino acid family biosynthetic process"/>
    <property type="evidence" value="ECO:0007669"/>
    <property type="project" value="InterPro"/>
</dbReference>
<gene>
    <name evidence="3" type="primary">aroF</name>
    <name evidence="3" type="ORF">FWJ32_04915</name>
</gene>
<dbReference type="NCBIfam" id="TIGR01361">
    <property type="entry name" value="DAHP_synth_Bsub"/>
    <property type="match status" value="1"/>
</dbReference>
<protein>
    <submittedName>
        <fullName evidence="3">3-deoxy-7-phosphoheptulonate synthase</fullName>
        <ecNumber evidence="3">2.5.1.54</ecNumber>
    </submittedName>
</protein>
<evidence type="ECO:0000313" key="4">
    <source>
        <dbReference type="Proteomes" id="UP000322976"/>
    </source>
</evidence>
<reference evidence="3 4" key="1">
    <citation type="submission" date="2019-08" db="EMBL/GenBank/DDBJ databases">
        <title>Calorimonas adulescens gen. nov., sp. nov., an anaerobic thermophilic bacterium from Sakhalin hot spring.</title>
        <authorList>
            <person name="Khomyakova M.A."/>
            <person name="Merkel A.Y."/>
            <person name="Novikov A."/>
            <person name="Bonch-Osmolovskaya E.A."/>
            <person name="Slobodkin A.I."/>
        </authorList>
    </citation>
    <scope>NUCLEOTIDE SEQUENCE [LARGE SCALE GENOMIC DNA]</scope>
    <source>
        <strain evidence="3 4">A05MB</strain>
    </source>
</reference>
<keyword evidence="1 3" id="KW-0808">Transferase</keyword>
<dbReference type="Proteomes" id="UP000322976">
    <property type="component" value="Unassembled WGS sequence"/>
</dbReference>
<proteinExistence type="predicted"/>
<dbReference type="InterPro" id="IPR006268">
    <property type="entry name" value="DAHP_syn_2"/>
</dbReference>
<evidence type="ECO:0000256" key="1">
    <source>
        <dbReference type="ARBA" id="ARBA00022679"/>
    </source>
</evidence>
<dbReference type="PANTHER" id="PTHR43018:SF1">
    <property type="entry name" value="PROTEIN AROA(G)"/>
    <property type="match status" value="1"/>
</dbReference>
<dbReference type="InterPro" id="IPR006218">
    <property type="entry name" value="DAHP1/KDSA"/>
</dbReference>
<comment type="caution">
    <text evidence="3">The sequence shown here is derived from an EMBL/GenBank/DDBJ whole genome shotgun (WGS) entry which is preliminary data.</text>
</comment>
<name>A0A5D8QH68_9THEO</name>
<dbReference type="PANTHER" id="PTHR43018">
    <property type="entry name" value="PHOSPHO-2-DEHYDRO-3-DEOXYHEPTONATE ALDOLASE"/>
    <property type="match status" value="1"/>
</dbReference>
<dbReference type="EC" id="2.5.1.54" evidence="3"/>
<dbReference type="Pfam" id="PF00793">
    <property type="entry name" value="DAHP_synth_1"/>
    <property type="match status" value="1"/>
</dbReference>
<feature type="domain" description="DAHP synthetase I/KDSA" evidence="2">
    <location>
        <begin position="10"/>
        <end position="248"/>
    </location>
</feature>
<dbReference type="InterPro" id="IPR052899">
    <property type="entry name" value="Class-I_DAHP_synthase"/>
</dbReference>
<dbReference type="AlphaFoldDB" id="A0A5D8QH68"/>
<dbReference type="InterPro" id="IPR013785">
    <property type="entry name" value="Aldolase_TIM"/>
</dbReference>
<keyword evidence="4" id="KW-1185">Reference proteome</keyword>
<dbReference type="GO" id="GO:0003849">
    <property type="term" value="F:3-deoxy-7-phosphoheptulonate synthase activity"/>
    <property type="evidence" value="ECO:0007669"/>
    <property type="project" value="UniProtKB-EC"/>
</dbReference>
<dbReference type="Gene3D" id="3.20.20.70">
    <property type="entry name" value="Aldolase class I"/>
    <property type="match status" value="1"/>
</dbReference>